<dbReference type="GO" id="GO:0031207">
    <property type="term" value="C:Sec62/Sec63 complex"/>
    <property type="evidence" value="ECO:0007669"/>
    <property type="project" value="TreeGrafter"/>
</dbReference>
<dbReference type="FunFam" id="1.10.287.110:FF:000100">
    <property type="entry name" value="DnaJ domain containing protein"/>
    <property type="match status" value="1"/>
</dbReference>
<sequence>MVESGIGGSDESFIAFAFAIVSVIAIIMYIPWIIRNVRGIMDYYSSPSKKQKSMINPIREMWNSLTYVPIVLMRVLSEPEMIPAGARFCKKEWRFFLSSVVPRFLKFIIRPRILIIWLWFVLLSSAMYVTLTFDAHAILGVSTTASTGEIKKAYRMLSRMYHPDHNKTEEARLIYVQVRRAYKALVDREAFEEEEARNAHEFTVGVALPRFLTSREHDGLVLFSLLSLLVAVPVIIWYKLSGKEGISKHIAEIEKDRERVESFLRHLGIPEDPKYVERRESRRHLVRLLVSLDILPKSTDENTALNLPPYADFITRCVEIDKNMTFMRNFFDDDTIQMLHEYLVANGVRLLDEFNAALDVPSLGEPGSPQLVSLTEYKVITYFFSLHTMEVDKALEKLWDDVGGGLPSTRKLLNLHEEMYDLLRLVFEGENKQIRNHIQRLMAIPQRVNEILDSLDPEMEVVYKRICKAMMQQQQTGSRHERRLMKANLRRF</sequence>
<accession>G0UUA6</accession>
<feature type="transmembrane region" description="Helical" evidence="1">
    <location>
        <begin position="12"/>
        <end position="34"/>
    </location>
</feature>
<dbReference type="InterPro" id="IPR001623">
    <property type="entry name" value="DnaJ_domain"/>
</dbReference>
<dbReference type="PROSITE" id="PS50076">
    <property type="entry name" value="DNAJ_2"/>
    <property type="match status" value="1"/>
</dbReference>
<dbReference type="GO" id="GO:0006620">
    <property type="term" value="P:post-translational protein targeting to endoplasmic reticulum membrane"/>
    <property type="evidence" value="ECO:0007669"/>
    <property type="project" value="TreeGrafter"/>
</dbReference>
<dbReference type="EMBL" id="HE575322">
    <property type="protein sequence ID" value="CCC92970.1"/>
    <property type="molecule type" value="Genomic_DNA"/>
</dbReference>
<feature type="domain" description="J" evidence="2">
    <location>
        <begin position="134"/>
        <end position="204"/>
    </location>
</feature>
<dbReference type="AlphaFoldDB" id="G0UUA6"/>
<dbReference type="SMART" id="SM00271">
    <property type="entry name" value="DnaJ"/>
    <property type="match status" value="1"/>
</dbReference>
<dbReference type="GO" id="GO:0003723">
    <property type="term" value="F:RNA binding"/>
    <property type="evidence" value="ECO:0007669"/>
    <property type="project" value="TreeGrafter"/>
</dbReference>
<keyword evidence="1" id="KW-0812">Transmembrane</keyword>
<dbReference type="PANTHER" id="PTHR24075">
    <property type="entry name" value="SEC63 DOMAIN-CONTAINING"/>
    <property type="match status" value="1"/>
</dbReference>
<dbReference type="InterPro" id="IPR036869">
    <property type="entry name" value="J_dom_sf"/>
</dbReference>
<dbReference type="PANTHER" id="PTHR24075:SF0">
    <property type="entry name" value="TRANSLOCATION PROTEIN SEC63 HOMOLOG"/>
    <property type="match status" value="1"/>
</dbReference>
<organism evidence="3">
    <name type="scientific">Trypanosoma congolense (strain IL3000)</name>
    <dbReference type="NCBI Taxonomy" id="1068625"/>
    <lineage>
        <taxon>Eukaryota</taxon>
        <taxon>Discoba</taxon>
        <taxon>Euglenozoa</taxon>
        <taxon>Kinetoplastea</taxon>
        <taxon>Metakinetoplastina</taxon>
        <taxon>Trypanosomatida</taxon>
        <taxon>Trypanosomatidae</taxon>
        <taxon>Trypanosoma</taxon>
        <taxon>Nannomonas</taxon>
    </lineage>
</organism>
<evidence type="ECO:0000256" key="1">
    <source>
        <dbReference type="SAM" id="Phobius"/>
    </source>
</evidence>
<dbReference type="CDD" id="cd06257">
    <property type="entry name" value="DnaJ"/>
    <property type="match status" value="1"/>
</dbReference>
<dbReference type="PRINTS" id="PR00625">
    <property type="entry name" value="JDOMAIN"/>
</dbReference>
<reference evidence="3" key="1">
    <citation type="journal article" date="2012" name="Proc. Natl. Acad. Sci. U.S.A.">
        <title>Antigenic diversity is generated by distinct evolutionary mechanisms in African trypanosome species.</title>
        <authorList>
            <person name="Jackson A.P."/>
            <person name="Berry A."/>
            <person name="Aslett M."/>
            <person name="Allison H.C."/>
            <person name="Burton P."/>
            <person name="Vavrova-Anderson J."/>
            <person name="Brown R."/>
            <person name="Browne H."/>
            <person name="Corton N."/>
            <person name="Hauser H."/>
            <person name="Gamble J."/>
            <person name="Gilderthorp R."/>
            <person name="Marcello L."/>
            <person name="McQuillan J."/>
            <person name="Otto T.D."/>
            <person name="Quail M.A."/>
            <person name="Sanders M.J."/>
            <person name="van Tonder A."/>
            <person name="Ginger M.L."/>
            <person name="Field M.C."/>
            <person name="Barry J.D."/>
            <person name="Hertz-Fowler C."/>
            <person name="Berriman M."/>
        </authorList>
    </citation>
    <scope>NUCLEOTIDE SEQUENCE</scope>
    <source>
        <strain evidence="3">IL3000</strain>
    </source>
</reference>
<evidence type="ECO:0000259" key="2">
    <source>
        <dbReference type="PROSITE" id="PS50076"/>
    </source>
</evidence>
<dbReference type="GO" id="GO:0008320">
    <property type="term" value="F:protein transmembrane transporter activity"/>
    <property type="evidence" value="ECO:0007669"/>
    <property type="project" value="TreeGrafter"/>
</dbReference>
<dbReference type="VEuPathDB" id="TriTrypDB:TcIL3000_9_3700"/>
<keyword evidence="1" id="KW-1133">Transmembrane helix</keyword>
<keyword evidence="1" id="KW-0472">Membrane</keyword>
<protein>
    <submittedName>
        <fullName evidence="3">Putative chaperone protein DNAj</fullName>
    </submittedName>
</protein>
<name>G0UUA6_TRYCI</name>
<dbReference type="GO" id="GO:0006614">
    <property type="term" value="P:SRP-dependent cotranslational protein targeting to membrane"/>
    <property type="evidence" value="ECO:0007669"/>
    <property type="project" value="TreeGrafter"/>
</dbReference>
<proteinExistence type="predicted"/>
<dbReference type="Gene3D" id="1.10.287.110">
    <property type="entry name" value="DnaJ domain"/>
    <property type="match status" value="1"/>
</dbReference>
<dbReference type="Pfam" id="PF00226">
    <property type="entry name" value="DnaJ"/>
    <property type="match status" value="1"/>
</dbReference>
<dbReference type="SUPFAM" id="SSF46565">
    <property type="entry name" value="Chaperone J-domain"/>
    <property type="match status" value="1"/>
</dbReference>
<evidence type="ECO:0000313" key="3">
    <source>
        <dbReference type="EMBL" id="CCC92970.1"/>
    </source>
</evidence>
<gene>
    <name evidence="3" type="ORF">TCIL3000_9_3700</name>
</gene>
<feature type="transmembrane region" description="Helical" evidence="1">
    <location>
        <begin position="113"/>
        <end position="131"/>
    </location>
</feature>
<feature type="transmembrane region" description="Helical" evidence="1">
    <location>
        <begin position="219"/>
        <end position="238"/>
    </location>
</feature>